<feature type="binding site" evidence="7">
    <location>
        <position position="143"/>
    </location>
    <ligand>
        <name>Zn(2+)</name>
        <dbReference type="ChEBI" id="CHEBI:29105"/>
        <label>1</label>
    </ligand>
</feature>
<dbReference type="PANTHER" id="PTHR43705">
    <property type="entry name" value="HYDROXYACYLGLUTATHIONE HYDROLASE"/>
    <property type="match status" value="1"/>
</dbReference>
<dbReference type="InterPro" id="IPR050110">
    <property type="entry name" value="Glyoxalase_II_hydrolase"/>
</dbReference>
<sequence length="291" mass="30981">MTTSFRKTMTHLPDGASPADLPVTTASADARNDLSVLTVPAFKDNYLWLIHDGVHAAVVDPGDSAPVLVALSAHGLTLTSILLTHHHADHIGGVPALLARFPVPVYGPRSDGIDAVTHPLSEGDRVAVPGLGLELDVLDVPGHTLGHIAYVRRTPGLRWLFCGDTLFAGGCGRLFEGTPAQMAASLEKLAALPEDTEVYCAHEYTLSNLRFAEAVDAGNAALALRVRDESAKRAAGLPTVPSSIGLERRTNPFLRYREPGILAALVAAGRLQDRATPVQAFAALREWKNVF</sequence>
<evidence type="ECO:0000256" key="7">
    <source>
        <dbReference type="HAMAP-Rule" id="MF_01374"/>
    </source>
</evidence>
<dbReference type="RefSeq" id="WP_379783838.1">
    <property type="nucleotide sequence ID" value="NZ_JBHSMU010000013.1"/>
</dbReference>
<evidence type="ECO:0000256" key="8">
    <source>
        <dbReference type="SAM" id="MobiDB-lite"/>
    </source>
</evidence>
<evidence type="ECO:0000313" key="10">
    <source>
        <dbReference type="EMBL" id="MFC5460721.1"/>
    </source>
</evidence>
<dbReference type="InterPro" id="IPR032282">
    <property type="entry name" value="HAGH_C"/>
</dbReference>
<reference evidence="11" key="1">
    <citation type="journal article" date="2019" name="Int. J. Syst. Evol. Microbiol.">
        <title>The Global Catalogue of Microorganisms (GCM) 10K type strain sequencing project: providing services to taxonomists for standard genome sequencing and annotation.</title>
        <authorList>
            <consortium name="The Broad Institute Genomics Platform"/>
            <consortium name="The Broad Institute Genome Sequencing Center for Infectious Disease"/>
            <person name="Wu L."/>
            <person name="Ma J."/>
        </authorList>
    </citation>
    <scope>NUCLEOTIDE SEQUENCE [LARGE SCALE GENOMIC DNA]</scope>
    <source>
        <strain evidence="11">KACC 12649</strain>
    </source>
</reference>
<dbReference type="GO" id="GO:0004416">
    <property type="term" value="F:hydroxyacylglutathione hydrolase activity"/>
    <property type="evidence" value="ECO:0007669"/>
    <property type="project" value="UniProtKB-EC"/>
</dbReference>
<dbReference type="SUPFAM" id="SSF56281">
    <property type="entry name" value="Metallo-hydrolase/oxidoreductase"/>
    <property type="match status" value="1"/>
</dbReference>
<feature type="binding site" evidence="7">
    <location>
        <position position="164"/>
    </location>
    <ligand>
        <name>Zn(2+)</name>
        <dbReference type="ChEBI" id="CHEBI:29105"/>
        <label>2</label>
    </ligand>
</feature>
<comment type="similarity">
    <text evidence="3 7">Belongs to the metallo-beta-lactamase superfamily. Glyoxalase II family.</text>
</comment>
<feature type="domain" description="Metallo-beta-lactamase" evidence="9">
    <location>
        <begin position="44"/>
        <end position="202"/>
    </location>
</feature>
<evidence type="ECO:0000256" key="4">
    <source>
        <dbReference type="ARBA" id="ARBA00022723"/>
    </source>
</evidence>
<feature type="binding site" evidence="7">
    <location>
        <position position="85"/>
    </location>
    <ligand>
        <name>Zn(2+)</name>
        <dbReference type="ChEBI" id="CHEBI:29105"/>
        <label>1</label>
    </ligand>
</feature>
<keyword evidence="6 7" id="KW-0862">Zinc</keyword>
<keyword evidence="4 7" id="KW-0479">Metal-binding</keyword>
<dbReference type="InterPro" id="IPR001279">
    <property type="entry name" value="Metallo-B-lactamas"/>
</dbReference>
<evidence type="ECO:0000259" key="9">
    <source>
        <dbReference type="SMART" id="SM00849"/>
    </source>
</evidence>
<dbReference type="SMART" id="SM00849">
    <property type="entry name" value="Lactamase_B"/>
    <property type="match status" value="1"/>
</dbReference>
<dbReference type="CDD" id="cd07723">
    <property type="entry name" value="hydroxyacylglutathione_hydrolase_MBL-fold"/>
    <property type="match status" value="1"/>
</dbReference>
<name>A0ABW0L5V5_9BURK</name>
<dbReference type="EC" id="3.1.2.6" evidence="7"/>
<comment type="pathway">
    <text evidence="2 7">Secondary metabolite metabolism; methylglyoxal degradation; (R)-lactate from methylglyoxal: step 2/2.</text>
</comment>
<evidence type="ECO:0000256" key="5">
    <source>
        <dbReference type="ARBA" id="ARBA00022801"/>
    </source>
</evidence>
<keyword evidence="5 7" id="KW-0378">Hydrolase</keyword>
<comment type="function">
    <text evidence="7">Thiolesterase that catalyzes the hydrolysis of S-D-lactoyl-glutathione to form glutathione and D-lactic acid.</text>
</comment>
<accession>A0ABW0L5V5</accession>
<keyword evidence="11" id="KW-1185">Reference proteome</keyword>
<dbReference type="EMBL" id="JBHSMU010000013">
    <property type="protein sequence ID" value="MFC5460721.1"/>
    <property type="molecule type" value="Genomic_DNA"/>
</dbReference>
<proteinExistence type="inferred from homology"/>
<feature type="binding site" evidence="7">
    <location>
        <position position="202"/>
    </location>
    <ligand>
        <name>Zn(2+)</name>
        <dbReference type="ChEBI" id="CHEBI:29105"/>
        <label>2</label>
    </ligand>
</feature>
<evidence type="ECO:0000256" key="2">
    <source>
        <dbReference type="ARBA" id="ARBA00004963"/>
    </source>
</evidence>
<dbReference type="NCBIfam" id="TIGR03413">
    <property type="entry name" value="GSH_gloB"/>
    <property type="match status" value="1"/>
</dbReference>
<dbReference type="InterPro" id="IPR017782">
    <property type="entry name" value="Hydroxyacylglutathione_Hdrlase"/>
</dbReference>
<dbReference type="InterPro" id="IPR036866">
    <property type="entry name" value="RibonucZ/Hydroxyglut_hydro"/>
</dbReference>
<dbReference type="Gene3D" id="3.60.15.10">
    <property type="entry name" value="Ribonuclease Z/Hydroxyacylglutathione hydrolase-like"/>
    <property type="match status" value="1"/>
</dbReference>
<dbReference type="PANTHER" id="PTHR43705:SF1">
    <property type="entry name" value="HYDROXYACYLGLUTATHIONE HYDROLASE GLOB"/>
    <property type="match status" value="1"/>
</dbReference>
<dbReference type="Pfam" id="PF16123">
    <property type="entry name" value="HAGH_C"/>
    <property type="match status" value="1"/>
</dbReference>
<dbReference type="InterPro" id="IPR035680">
    <property type="entry name" value="Clx_II_MBL"/>
</dbReference>
<evidence type="ECO:0000256" key="6">
    <source>
        <dbReference type="ARBA" id="ARBA00022833"/>
    </source>
</evidence>
<feature type="region of interest" description="Disordered" evidence="8">
    <location>
        <begin position="1"/>
        <end position="23"/>
    </location>
</feature>
<comment type="cofactor">
    <cofactor evidence="7">
        <name>Zn(2+)</name>
        <dbReference type="ChEBI" id="CHEBI:29105"/>
    </cofactor>
    <text evidence="7">Binds 2 Zn(2+) ions per subunit.</text>
</comment>
<comment type="caution">
    <text evidence="10">The sequence shown here is derived from an EMBL/GenBank/DDBJ whole genome shotgun (WGS) entry which is preliminary data.</text>
</comment>
<dbReference type="PIRSF" id="PIRSF005457">
    <property type="entry name" value="Glx"/>
    <property type="match status" value="1"/>
</dbReference>
<gene>
    <name evidence="7 10" type="primary">gloB</name>
    <name evidence="10" type="ORF">ACFPN5_12980</name>
</gene>
<evidence type="ECO:0000256" key="3">
    <source>
        <dbReference type="ARBA" id="ARBA00006759"/>
    </source>
</evidence>
<feature type="binding site" evidence="7">
    <location>
        <position position="87"/>
    </location>
    <ligand>
        <name>Zn(2+)</name>
        <dbReference type="ChEBI" id="CHEBI:29105"/>
        <label>1</label>
    </ligand>
</feature>
<protein>
    <recommendedName>
        <fullName evidence="7">Hydroxyacylglutathione hydrolase</fullName>
        <ecNumber evidence="7">3.1.2.6</ecNumber>
    </recommendedName>
    <alternativeName>
        <fullName evidence="7">Glyoxalase II</fullName>
        <shortName evidence="7">Glx II</shortName>
    </alternativeName>
</protein>
<dbReference type="HAMAP" id="MF_01374">
    <property type="entry name" value="Glyoxalase_2"/>
    <property type="match status" value="1"/>
</dbReference>
<dbReference type="Proteomes" id="UP001596050">
    <property type="component" value="Unassembled WGS sequence"/>
</dbReference>
<comment type="subunit">
    <text evidence="7">Monomer.</text>
</comment>
<feature type="binding site" evidence="7">
    <location>
        <position position="90"/>
    </location>
    <ligand>
        <name>Zn(2+)</name>
        <dbReference type="ChEBI" id="CHEBI:29105"/>
        <label>2</label>
    </ligand>
</feature>
<dbReference type="Pfam" id="PF00753">
    <property type="entry name" value="Lactamase_B"/>
    <property type="match status" value="1"/>
</dbReference>
<organism evidence="10 11">
    <name type="scientific">Massilia niabensis</name>
    <dbReference type="NCBI Taxonomy" id="544910"/>
    <lineage>
        <taxon>Bacteria</taxon>
        <taxon>Pseudomonadati</taxon>
        <taxon>Pseudomonadota</taxon>
        <taxon>Betaproteobacteria</taxon>
        <taxon>Burkholderiales</taxon>
        <taxon>Oxalobacteraceae</taxon>
        <taxon>Telluria group</taxon>
        <taxon>Massilia</taxon>
    </lineage>
</organism>
<feature type="binding site" evidence="7">
    <location>
        <position position="164"/>
    </location>
    <ligand>
        <name>Zn(2+)</name>
        <dbReference type="ChEBI" id="CHEBI:29105"/>
        <label>1</label>
    </ligand>
</feature>
<comment type="catalytic activity">
    <reaction evidence="1 7">
        <text>an S-(2-hydroxyacyl)glutathione + H2O = a 2-hydroxy carboxylate + glutathione + H(+)</text>
        <dbReference type="Rhea" id="RHEA:21864"/>
        <dbReference type="ChEBI" id="CHEBI:15377"/>
        <dbReference type="ChEBI" id="CHEBI:15378"/>
        <dbReference type="ChEBI" id="CHEBI:57925"/>
        <dbReference type="ChEBI" id="CHEBI:58896"/>
        <dbReference type="ChEBI" id="CHEBI:71261"/>
        <dbReference type="EC" id="3.1.2.6"/>
    </reaction>
</comment>
<feature type="binding site" evidence="7">
    <location>
        <position position="89"/>
    </location>
    <ligand>
        <name>Zn(2+)</name>
        <dbReference type="ChEBI" id="CHEBI:29105"/>
        <label>2</label>
    </ligand>
</feature>
<evidence type="ECO:0000313" key="11">
    <source>
        <dbReference type="Proteomes" id="UP001596050"/>
    </source>
</evidence>
<evidence type="ECO:0000256" key="1">
    <source>
        <dbReference type="ARBA" id="ARBA00001623"/>
    </source>
</evidence>